<protein>
    <recommendedName>
        <fullName evidence="6">MFS transporter</fullName>
    </recommendedName>
</protein>
<feature type="transmembrane region" description="Helical" evidence="3">
    <location>
        <begin position="519"/>
        <end position="545"/>
    </location>
</feature>
<dbReference type="InterPro" id="IPR052599">
    <property type="entry name" value="SLC43A_AATransporter"/>
</dbReference>
<feature type="transmembrane region" description="Helical" evidence="3">
    <location>
        <begin position="243"/>
        <end position="262"/>
    </location>
</feature>
<dbReference type="SUPFAM" id="SSF103473">
    <property type="entry name" value="MFS general substrate transporter"/>
    <property type="match status" value="1"/>
</dbReference>
<gene>
    <name evidence="4" type="ORF">PMG11_04076</name>
</gene>
<dbReference type="AlphaFoldDB" id="A0A0F7VH28"/>
<keyword evidence="3" id="KW-0472">Membrane</keyword>
<evidence type="ECO:0000256" key="3">
    <source>
        <dbReference type="SAM" id="Phobius"/>
    </source>
</evidence>
<dbReference type="EMBL" id="CDHK01000003">
    <property type="protein sequence ID" value="CEO59400.1"/>
    <property type="molecule type" value="Genomic_DNA"/>
</dbReference>
<dbReference type="InterPro" id="IPR036259">
    <property type="entry name" value="MFS_trans_sf"/>
</dbReference>
<dbReference type="OrthoDB" id="330047at2759"/>
<dbReference type="PANTHER" id="PTHR20772">
    <property type="entry name" value="PROTEIN FMP42"/>
    <property type="match status" value="1"/>
</dbReference>
<feature type="transmembrane region" description="Helical" evidence="3">
    <location>
        <begin position="67"/>
        <end position="87"/>
    </location>
</feature>
<dbReference type="Gene3D" id="1.20.1250.20">
    <property type="entry name" value="MFS general substrate transporter like domains"/>
    <property type="match status" value="1"/>
</dbReference>
<feature type="transmembrane region" description="Helical" evidence="3">
    <location>
        <begin position="361"/>
        <end position="383"/>
    </location>
</feature>
<keyword evidence="3" id="KW-1133">Transmembrane helix</keyword>
<reference evidence="5" key="1">
    <citation type="journal article" date="2015" name="Genome Announc.">
        <title>Draft genome sequence of the fungus Penicillium brasilianum MG11.</title>
        <authorList>
            <person name="Horn F."/>
            <person name="Linde J."/>
            <person name="Mattern D.J."/>
            <person name="Walther G."/>
            <person name="Guthke R."/>
            <person name="Brakhage A.A."/>
            <person name="Valiante V."/>
        </authorList>
    </citation>
    <scope>NUCLEOTIDE SEQUENCE [LARGE SCALE GENOMIC DNA]</scope>
    <source>
        <strain evidence="5">MG11</strain>
    </source>
</reference>
<comment type="subcellular location">
    <subcellularLocation>
        <location evidence="1">Membrane</location>
        <topology evidence="1">Multi-pass membrane protein</topology>
    </subcellularLocation>
</comment>
<feature type="transmembrane region" description="Helical" evidence="3">
    <location>
        <begin position="205"/>
        <end position="231"/>
    </location>
</feature>
<dbReference type="InterPro" id="IPR011701">
    <property type="entry name" value="MFS"/>
</dbReference>
<dbReference type="Proteomes" id="UP000042958">
    <property type="component" value="Unassembled WGS sequence"/>
</dbReference>
<feature type="region of interest" description="Disordered" evidence="2">
    <location>
        <begin position="280"/>
        <end position="301"/>
    </location>
</feature>
<accession>A0A0F7VH28</accession>
<evidence type="ECO:0000313" key="5">
    <source>
        <dbReference type="Proteomes" id="UP000042958"/>
    </source>
</evidence>
<feature type="transmembrane region" description="Helical" evidence="3">
    <location>
        <begin position="435"/>
        <end position="463"/>
    </location>
</feature>
<dbReference type="PANTHER" id="PTHR20772:SF4">
    <property type="entry name" value="HYPOTHETICAL AMINO ACID TRANSPORTER (EUROFUNG)"/>
    <property type="match status" value="1"/>
</dbReference>
<dbReference type="GO" id="GO:0000329">
    <property type="term" value="C:fungal-type vacuole membrane"/>
    <property type="evidence" value="ECO:0007669"/>
    <property type="project" value="TreeGrafter"/>
</dbReference>
<sequence>MSLVQHVSAIEGVDHDPEAEIDEDFRPIARKISYDVLQTPSHPVPDEEQPPATPAYNVSATKRLMQVIFTILACWAASGILFGYAALKPILVEEGLYHDQCTHEELQEGVELCVQQDLRLNLCFTIASITANVSALPVGTILDHYGSRVCGLIGSVLLAVGSLFMSSTFLWPEFQGFVAGNFFLAFGGTFIFVPSFQIANAFPKYAGSIVALVTGAFDASAAVFLLYRLVYEASARRVTPDKFFLGYLAVPVLIIFALLSFMPKREYYSTLRLEDQIEKAEDPTRDVHDSDSDIDSDRELQRVRSRRAEQRQEILENINEVLGDEDERQQRAEREEDRHQISQVWGVLHGLPAHRQMMTPWFILITLMTIIQMVRMNYFIATVRSQYEYMLGSVEDAIRINDFFDVALPVGGILFTPVIGGLLDHLSVPSTLSLIVAFTTIIGILNSIPAMWAGYMTIILFVLLRPLYYSAMSDYATKVFGFATFGRVYGTIICLSGLVNFSQYWLDSLTHGRFNGNPVPINVALVIAGFVVGVVLVGFVFVAGWRLRNEDGNEHEREPLLLEVDEEE</sequence>
<feature type="transmembrane region" description="Helical" evidence="3">
    <location>
        <begin position="177"/>
        <end position="199"/>
    </location>
</feature>
<keyword evidence="5" id="KW-1185">Reference proteome</keyword>
<dbReference type="STRING" id="104259.A0A0F7VH28"/>
<proteinExistence type="predicted"/>
<name>A0A0F7VH28_PENBI</name>
<keyword evidence="3" id="KW-0812">Transmembrane</keyword>
<evidence type="ECO:0000256" key="1">
    <source>
        <dbReference type="ARBA" id="ARBA00004141"/>
    </source>
</evidence>
<organism evidence="4 5">
    <name type="scientific">Penicillium brasilianum</name>
    <dbReference type="NCBI Taxonomy" id="104259"/>
    <lineage>
        <taxon>Eukaryota</taxon>
        <taxon>Fungi</taxon>
        <taxon>Dikarya</taxon>
        <taxon>Ascomycota</taxon>
        <taxon>Pezizomycotina</taxon>
        <taxon>Eurotiomycetes</taxon>
        <taxon>Eurotiomycetidae</taxon>
        <taxon>Eurotiales</taxon>
        <taxon>Aspergillaceae</taxon>
        <taxon>Penicillium</taxon>
    </lineage>
</organism>
<evidence type="ECO:0000313" key="4">
    <source>
        <dbReference type="EMBL" id="CEO59400.1"/>
    </source>
</evidence>
<evidence type="ECO:0008006" key="6">
    <source>
        <dbReference type="Google" id="ProtNLM"/>
    </source>
</evidence>
<feature type="transmembrane region" description="Helical" evidence="3">
    <location>
        <begin position="145"/>
        <end position="165"/>
    </location>
</feature>
<feature type="transmembrane region" description="Helical" evidence="3">
    <location>
        <begin position="403"/>
        <end position="423"/>
    </location>
</feature>
<dbReference type="Pfam" id="PF07690">
    <property type="entry name" value="MFS_1"/>
    <property type="match status" value="1"/>
</dbReference>
<feature type="transmembrane region" description="Helical" evidence="3">
    <location>
        <begin position="475"/>
        <end position="499"/>
    </location>
</feature>
<evidence type="ECO:0000256" key="2">
    <source>
        <dbReference type="SAM" id="MobiDB-lite"/>
    </source>
</evidence>
<dbReference type="GO" id="GO:0022857">
    <property type="term" value="F:transmembrane transporter activity"/>
    <property type="evidence" value="ECO:0007669"/>
    <property type="project" value="InterPro"/>
</dbReference>